<dbReference type="EMBL" id="BGZK01000205">
    <property type="protein sequence ID" value="GBP28321.1"/>
    <property type="molecule type" value="Genomic_DNA"/>
</dbReference>
<comment type="caution">
    <text evidence="1">The sequence shown here is derived from an EMBL/GenBank/DDBJ whole genome shotgun (WGS) entry which is preliminary data.</text>
</comment>
<evidence type="ECO:0000313" key="1">
    <source>
        <dbReference type="EMBL" id="GBP28321.1"/>
    </source>
</evidence>
<dbReference type="Proteomes" id="UP000299102">
    <property type="component" value="Unassembled WGS sequence"/>
</dbReference>
<sequence>MCLPEHVKPPVPDVVITLVTAVVGCARPALGQRGLRSVLTPSQTIYCIIGILRGLPRRRFGITGSGTLEHASSRAWYLLNPRCDTYRWAYRVSLDKPTNMLSD</sequence>
<keyword evidence="2" id="KW-1185">Reference proteome</keyword>
<reference evidence="1 2" key="1">
    <citation type="journal article" date="2019" name="Commun. Biol.">
        <title>The bagworm genome reveals a unique fibroin gene that provides high tensile strength.</title>
        <authorList>
            <person name="Kono N."/>
            <person name="Nakamura H."/>
            <person name="Ohtoshi R."/>
            <person name="Tomita M."/>
            <person name="Numata K."/>
            <person name="Arakawa K."/>
        </authorList>
    </citation>
    <scope>NUCLEOTIDE SEQUENCE [LARGE SCALE GENOMIC DNA]</scope>
</reference>
<organism evidence="1 2">
    <name type="scientific">Eumeta variegata</name>
    <name type="common">Bagworm moth</name>
    <name type="synonym">Eumeta japonica</name>
    <dbReference type="NCBI Taxonomy" id="151549"/>
    <lineage>
        <taxon>Eukaryota</taxon>
        <taxon>Metazoa</taxon>
        <taxon>Ecdysozoa</taxon>
        <taxon>Arthropoda</taxon>
        <taxon>Hexapoda</taxon>
        <taxon>Insecta</taxon>
        <taxon>Pterygota</taxon>
        <taxon>Neoptera</taxon>
        <taxon>Endopterygota</taxon>
        <taxon>Lepidoptera</taxon>
        <taxon>Glossata</taxon>
        <taxon>Ditrysia</taxon>
        <taxon>Tineoidea</taxon>
        <taxon>Psychidae</taxon>
        <taxon>Oiketicinae</taxon>
        <taxon>Eumeta</taxon>
    </lineage>
</organism>
<gene>
    <name evidence="1" type="ORF">EVAR_11782_1</name>
</gene>
<protein>
    <submittedName>
        <fullName evidence="1">Uncharacterized protein</fullName>
    </submittedName>
</protein>
<proteinExistence type="predicted"/>
<accession>A0A4C1UPC6</accession>
<name>A0A4C1UPC6_EUMVA</name>
<dbReference type="AlphaFoldDB" id="A0A4C1UPC6"/>
<evidence type="ECO:0000313" key="2">
    <source>
        <dbReference type="Proteomes" id="UP000299102"/>
    </source>
</evidence>